<proteinExistence type="predicted"/>
<sequence>MAVDGSCVMFKQAFEEILGGGDLIFLVNSTFVYDSIDFRCVRYIISDSFLNQLFVDFSISVLPFEGFGNTKIVRSHVGWKLAFAL</sequence>
<dbReference type="HOGENOM" id="CLU_2514980_0_0_1"/>
<dbReference type="AlphaFoldDB" id="N6U938"/>
<dbReference type="EMBL" id="KB740923">
    <property type="protein sequence ID" value="ENN78210.1"/>
    <property type="molecule type" value="Genomic_DNA"/>
</dbReference>
<gene>
    <name evidence="1" type="ORF">YQE_05362</name>
</gene>
<feature type="non-terminal residue" evidence="1">
    <location>
        <position position="1"/>
    </location>
</feature>
<organism evidence="1">
    <name type="scientific">Dendroctonus ponderosae</name>
    <name type="common">Mountain pine beetle</name>
    <dbReference type="NCBI Taxonomy" id="77166"/>
    <lineage>
        <taxon>Eukaryota</taxon>
        <taxon>Metazoa</taxon>
        <taxon>Ecdysozoa</taxon>
        <taxon>Arthropoda</taxon>
        <taxon>Hexapoda</taxon>
        <taxon>Insecta</taxon>
        <taxon>Pterygota</taxon>
        <taxon>Neoptera</taxon>
        <taxon>Endopterygota</taxon>
        <taxon>Coleoptera</taxon>
        <taxon>Polyphaga</taxon>
        <taxon>Cucujiformia</taxon>
        <taxon>Curculionidae</taxon>
        <taxon>Scolytinae</taxon>
        <taxon>Dendroctonus</taxon>
    </lineage>
</organism>
<evidence type="ECO:0000313" key="1">
    <source>
        <dbReference type="EMBL" id="ENN78210.1"/>
    </source>
</evidence>
<protein>
    <submittedName>
        <fullName evidence="1">Uncharacterized protein</fullName>
    </submittedName>
</protein>
<name>N6U938_DENPD</name>
<reference evidence="1" key="1">
    <citation type="journal article" date="2013" name="Genome Biol.">
        <title>Draft genome of the mountain pine beetle, Dendroctonus ponderosae Hopkins, a major forest pest.</title>
        <authorList>
            <person name="Keeling C.I."/>
            <person name="Yuen M.M."/>
            <person name="Liao N.Y."/>
            <person name="Docking T.R."/>
            <person name="Chan S.K."/>
            <person name="Taylor G.A."/>
            <person name="Palmquist D.L."/>
            <person name="Jackman S.D."/>
            <person name="Nguyen A."/>
            <person name="Li M."/>
            <person name="Henderson H."/>
            <person name="Janes J.K."/>
            <person name="Zhao Y."/>
            <person name="Pandoh P."/>
            <person name="Moore R."/>
            <person name="Sperling F.A."/>
            <person name="Huber D.P."/>
            <person name="Birol I."/>
            <person name="Jones S.J."/>
            <person name="Bohlmann J."/>
        </authorList>
    </citation>
    <scope>NUCLEOTIDE SEQUENCE</scope>
</reference>
<accession>N6U938</accession>